<dbReference type="AlphaFoldDB" id="A0A0A5FY17"/>
<reference evidence="1 2" key="1">
    <citation type="submission" date="2013-08" db="EMBL/GenBank/DDBJ databases">
        <authorList>
            <person name="Huang J."/>
            <person name="Wang G."/>
        </authorList>
    </citation>
    <scope>NUCLEOTIDE SEQUENCE [LARGE SCALE GENOMIC DNA]</scope>
    <source>
        <strain evidence="1 2">BH030004</strain>
    </source>
</reference>
<name>A0A0A5FY17_9BACI</name>
<evidence type="ECO:0000313" key="2">
    <source>
        <dbReference type="Proteomes" id="UP000030403"/>
    </source>
</evidence>
<dbReference type="STRING" id="1385511.GCA_000425225_03271"/>
<proteinExistence type="predicted"/>
<keyword evidence="2" id="KW-1185">Reference proteome</keyword>
<evidence type="ECO:0008006" key="3">
    <source>
        <dbReference type="Google" id="ProtNLM"/>
    </source>
</evidence>
<dbReference type="Pfam" id="PF12438">
    <property type="entry name" value="DUF3679"/>
    <property type="match status" value="1"/>
</dbReference>
<organism evidence="1 2">
    <name type="scientific">Pontibacillus marinus BH030004 = DSM 16465</name>
    <dbReference type="NCBI Taxonomy" id="1385511"/>
    <lineage>
        <taxon>Bacteria</taxon>
        <taxon>Bacillati</taxon>
        <taxon>Bacillota</taxon>
        <taxon>Bacilli</taxon>
        <taxon>Bacillales</taxon>
        <taxon>Bacillaceae</taxon>
        <taxon>Pontibacillus</taxon>
    </lineage>
</organism>
<dbReference type="RefSeq" id="WP_027446882.1">
    <property type="nucleotide sequence ID" value="NZ_AULJ01000042.1"/>
</dbReference>
<accession>A0A0A5FY17</accession>
<protein>
    <recommendedName>
        <fullName evidence="3">DUF3679 domain-containing protein</fullName>
    </recommendedName>
</protein>
<gene>
    <name evidence="1" type="ORF">N783_21860</name>
</gene>
<dbReference type="EMBL" id="AVPF01000086">
    <property type="protein sequence ID" value="KGX83728.1"/>
    <property type="molecule type" value="Genomic_DNA"/>
</dbReference>
<dbReference type="eggNOG" id="ENOG50345EE">
    <property type="taxonomic scope" value="Bacteria"/>
</dbReference>
<sequence length="115" mass="13219">MVRMTMTFLVMVILFLGGVLVGLNQASQGMIKMRGYESETFQEAVQTRHVDTGKVEVKVLGQDFQQVSVDAKQKKYEELQSSHGIQKVAVTLEKSVQWMYNQMIMVVYQFVQVFF</sequence>
<comment type="caution">
    <text evidence="1">The sequence shown here is derived from an EMBL/GenBank/DDBJ whole genome shotgun (WGS) entry which is preliminary data.</text>
</comment>
<dbReference type="OrthoDB" id="2972213at2"/>
<dbReference type="Proteomes" id="UP000030403">
    <property type="component" value="Unassembled WGS sequence"/>
</dbReference>
<evidence type="ECO:0000313" key="1">
    <source>
        <dbReference type="EMBL" id="KGX83728.1"/>
    </source>
</evidence>
<dbReference type="InterPro" id="IPR020534">
    <property type="entry name" value="Uncharacterised_YqxA"/>
</dbReference>